<reference evidence="2" key="1">
    <citation type="journal article" date="2020" name="Nature">
        <title>Giant virus diversity and host interactions through global metagenomics.</title>
        <authorList>
            <person name="Schulz F."/>
            <person name="Roux S."/>
            <person name="Paez-Espino D."/>
            <person name="Jungbluth S."/>
            <person name="Walsh D.A."/>
            <person name="Denef V.J."/>
            <person name="McMahon K.D."/>
            <person name="Konstantinidis K.T."/>
            <person name="Eloe-Fadrosh E.A."/>
            <person name="Kyrpides N.C."/>
            <person name="Woyke T."/>
        </authorList>
    </citation>
    <scope>NUCLEOTIDE SEQUENCE</scope>
    <source>
        <strain evidence="2">GVMAG-M-3300025880-75</strain>
    </source>
</reference>
<dbReference type="AlphaFoldDB" id="A0A6C0JEH4"/>
<dbReference type="EMBL" id="MN740355">
    <property type="protein sequence ID" value="QHU02158.1"/>
    <property type="molecule type" value="Genomic_DNA"/>
</dbReference>
<sequence length="90" mass="9667">MSGYVPKRVSNTRTAIGTTDKRPTGSGSVMLGLVSSVGSSRSAWRATKKRAYTSIVQKDCKQNVLTTSECVTVSNNIRQSNNAVENALLM</sequence>
<name>A0A6C0JEH4_9ZZZZ</name>
<accession>A0A6C0JEH4</accession>
<evidence type="ECO:0000256" key="1">
    <source>
        <dbReference type="SAM" id="MobiDB-lite"/>
    </source>
</evidence>
<protein>
    <submittedName>
        <fullName evidence="2">Uncharacterized protein</fullName>
    </submittedName>
</protein>
<organism evidence="2">
    <name type="scientific">viral metagenome</name>
    <dbReference type="NCBI Taxonomy" id="1070528"/>
    <lineage>
        <taxon>unclassified sequences</taxon>
        <taxon>metagenomes</taxon>
        <taxon>organismal metagenomes</taxon>
    </lineage>
</organism>
<evidence type="ECO:0000313" key="2">
    <source>
        <dbReference type="EMBL" id="QHU02158.1"/>
    </source>
</evidence>
<proteinExistence type="predicted"/>
<feature type="region of interest" description="Disordered" evidence="1">
    <location>
        <begin position="1"/>
        <end position="29"/>
    </location>
</feature>